<dbReference type="Proteomes" id="UP001595547">
    <property type="component" value="Unassembled WGS sequence"/>
</dbReference>
<gene>
    <name evidence="3" type="ORF">ACFOGH_03010</name>
</gene>
<comment type="caution">
    <text evidence="3">The sequence shown here is derived from an EMBL/GenBank/DDBJ whole genome shotgun (WGS) entry which is preliminary data.</text>
</comment>
<feature type="transmembrane region" description="Helical" evidence="2">
    <location>
        <begin position="6"/>
        <end position="24"/>
    </location>
</feature>
<name>A0ABV7IVW6_9RHOB</name>
<proteinExistence type="predicted"/>
<keyword evidence="2" id="KW-0472">Membrane</keyword>
<reference evidence="4" key="1">
    <citation type="journal article" date="2019" name="Int. J. Syst. Evol. Microbiol.">
        <title>The Global Catalogue of Microorganisms (GCM) 10K type strain sequencing project: providing services to taxonomists for standard genome sequencing and annotation.</title>
        <authorList>
            <consortium name="The Broad Institute Genomics Platform"/>
            <consortium name="The Broad Institute Genome Sequencing Center for Infectious Disease"/>
            <person name="Wu L."/>
            <person name="Ma J."/>
        </authorList>
    </citation>
    <scope>NUCLEOTIDE SEQUENCE [LARGE SCALE GENOMIC DNA]</scope>
    <source>
        <strain evidence="4">KCTC 52039</strain>
    </source>
</reference>
<organism evidence="3 4">
    <name type="scientific">Cypionkella sinensis</name>
    <dbReference type="NCBI Taxonomy" id="1756043"/>
    <lineage>
        <taxon>Bacteria</taxon>
        <taxon>Pseudomonadati</taxon>
        <taxon>Pseudomonadota</taxon>
        <taxon>Alphaproteobacteria</taxon>
        <taxon>Rhodobacterales</taxon>
        <taxon>Paracoccaceae</taxon>
        <taxon>Cypionkella</taxon>
    </lineage>
</organism>
<sequence>MWYESLSEVGQLLVGMAAVFALIIQGGNKKKSSWFTEITQENQRSSPDNGLVLVGSSSWRAV</sequence>
<keyword evidence="4" id="KW-1185">Reference proteome</keyword>
<evidence type="ECO:0000256" key="2">
    <source>
        <dbReference type="SAM" id="Phobius"/>
    </source>
</evidence>
<feature type="region of interest" description="Disordered" evidence="1">
    <location>
        <begin position="40"/>
        <end position="62"/>
    </location>
</feature>
<keyword evidence="2" id="KW-0812">Transmembrane</keyword>
<evidence type="ECO:0000256" key="1">
    <source>
        <dbReference type="SAM" id="MobiDB-lite"/>
    </source>
</evidence>
<accession>A0ABV7IVW6</accession>
<evidence type="ECO:0000313" key="3">
    <source>
        <dbReference type="EMBL" id="MFC3179948.1"/>
    </source>
</evidence>
<dbReference type="EMBL" id="JBHRTO010000001">
    <property type="protein sequence ID" value="MFC3179948.1"/>
    <property type="molecule type" value="Genomic_DNA"/>
</dbReference>
<protein>
    <submittedName>
        <fullName evidence="3">Uncharacterized protein</fullName>
    </submittedName>
</protein>
<keyword evidence="2" id="KW-1133">Transmembrane helix</keyword>
<dbReference type="RefSeq" id="WP_380071566.1">
    <property type="nucleotide sequence ID" value="NZ_JBHRTO010000001.1"/>
</dbReference>
<evidence type="ECO:0000313" key="4">
    <source>
        <dbReference type="Proteomes" id="UP001595547"/>
    </source>
</evidence>